<name>A0A1I2KK12_9GAMM</name>
<dbReference type="AlphaFoldDB" id="A0A1I2KK12"/>
<accession>A0A1I2KK12</accession>
<feature type="compositionally biased region" description="Pro residues" evidence="1">
    <location>
        <begin position="188"/>
        <end position="199"/>
    </location>
</feature>
<feature type="compositionally biased region" description="Low complexity" evidence="1">
    <location>
        <begin position="200"/>
        <end position="209"/>
    </location>
</feature>
<dbReference type="STRING" id="1076937.SAMN04488120_12214"/>
<proteinExistence type="predicted"/>
<evidence type="ECO:0000313" key="3">
    <source>
        <dbReference type="Proteomes" id="UP000199771"/>
    </source>
</evidence>
<dbReference type="Proteomes" id="UP000199771">
    <property type="component" value="Unassembled WGS sequence"/>
</dbReference>
<dbReference type="EMBL" id="FOOC01000022">
    <property type="protein sequence ID" value="SFF67284.1"/>
    <property type="molecule type" value="Genomic_DNA"/>
</dbReference>
<feature type="region of interest" description="Disordered" evidence="1">
    <location>
        <begin position="169"/>
        <end position="209"/>
    </location>
</feature>
<dbReference type="RefSeq" id="WP_091535862.1">
    <property type="nucleotide sequence ID" value="NZ_FOOC01000022.1"/>
</dbReference>
<protein>
    <submittedName>
        <fullName evidence="2">Uncharacterized protein</fullName>
    </submittedName>
</protein>
<evidence type="ECO:0000313" key="2">
    <source>
        <dbReference type="EMBL" id="SFF67284.1"/>
    </source>
</evidence>
<evidence type="ECO:0000256" key="1">
    <source>
        <dbReference type="SAM" id="MobiDB-lite"/>
    </source>
</evidence>
<keyword evidence="3" id="KW-1185">Reference proteome</keyword>
<gene>
    <name evidence="2" type="ORF">SAMN04488120_12214</name>
</gene>
<reference evidence="2 3" key="1">
    <citation type="submission" date="2016-10" db="EMBL/GenBank/DDBJ databases">
        <authorList>
            <person name="de Groot N.N."/>
        </authorList>
    </citation>
    <scope>NUCLEOTIDE SEQUENCE [LARGE SCALE GENOMIC DNA]</scope>
    <source>
        <strain evidence="2 3">DSM 23609</strain>
    </source>
</reference>
<dbReference type="OrthoDB" id="6193799at2"/>
<sequence length="209" mass="22549">MSAWNDFNDAEQQQHFDLIPKGTLARVRMTLKPGGFDDPAQGWTGGYATQSFGTGSVYLAAEFVVLEGEYARRKLWSNIGLHSPKGPAWGQMGRSFVRAVLNSARNVHPQDMSPQAAAARRIQGFHELDGIEFLARIDIEKDGRGDLKNVIRNAVEPDHPDYVRLMGVPPKAPGTGNGGAPAAVAPPRAIPTPPAPQRPAVPGKPAWAQ</sequence>
<organism evidence="2 3">
    <name type="scientific">Fontimonas thermophila</name>
    <dbReference type="NCBI Taxonomy" id="1076937"/>
    <lineage>
        <taxon>Bacteria</taxon>
        <taxon>Pseudomonadati</taxon>
        <taxon>Pseudomonadota</taxon>
        <taxon>Gammaproteobacteria</taxon>
        <taxon>Nevskiales</taxon>
        <taxon>Nevskiaceae</taxon>
        <taxon>Fontimonas</taxon>
    </lineage>
</organism>